<comment type="caution">
    <text evidence="1">The sequence shown here is derived from an EMBL/GenBank/DDBJ whole genome shotgun (WGS) entry which is preliminary data.</text>
</comment>
<accession>A0A9P6L2L6</accession>
<proteinExistence type="predicted"/>
<dbReference type="EMBL" id="WIUZ02000018">
    <property type="protein sequence ID" value="KAF9779855.1"/>
    <property type="molecule type" value="Genomic_DNA"/>
</dbReference>
<evidence type="ECO:0000313" key="1">
    <source>
        <dbReference type="EMBL" id="KAF9779855.1"/>
    </source>
</evidence>
<keyword evidence="2" id="KW-1185">Reference proteome</keyword>
<evidence type="ECO:0000313" key="2">
    <source>
        <dbReference type="Proteomes" id="UP000736335"/>
    </source>
</evidence>
<organism evidence="1 2">
    <name type="scientific">Thelephora terrestris</name>
    <dbReference type="NCBI Taxonomy" id="56493"/>
    <lineage>
        <taxon>Eukaryota</taxon>
        <taxon>Fungi</taxon>
        <taxon>Dikarya</taxon>
        <taxon>Basidiomycota</taxon>
        <taxon>Agaricomycotina</taxon>
        <taxon>Agaricomycetes</taxon>
        <taxon>Thelephorales</taxon>
        <taxon>Thelephoraceae</taxon>
        <taxon>Thelephora</taxon>
    </lineage>
</organism>
<name>A0A9P6L2L6_9AGAM</name>
<reference evidence="1" key="1">
    <citation type="journal article" date="2020" name="Nat. Commun.">
        <title>Large-scale genome sequencing of mycorrhizal fungi provides insights into the early evolution of symbiotic traits.</title>
        <authorList>
            <person name="Miyauchi S."/>
            <person name="Kiss E."/>
            <person name="Kuo A."/>
            <person name="Drula E."/>
            <person name="Kohler A."/>
            <person name="Sanchez-Garcia M."/>
            <person name="Morin E."/>
            <person name="Andreopoulos B."/>
            <person name="Barry K.W."/>
            <person name="Bonito G."/>
            <person name="Buee M."/>
            <person name="Carver A."/>
            <person name="Chen C."/>
            <person name="Cichocki N."/>
            <person name="Clum A."/>
            <person name="Culley D."/>
            <person name="Crous P.W."/>
            <person name="Fauchery L."/>
            <person name="Girlanda M."/>
            <person name="Hayes R.D."/>
            <person name="Keri Z."/>
            <person name="LaButti K."/>
            <person name="Lipzen A."/>
            <person name="Lombard V."/>
            <person name="Magnuson J."/>
            <person name="Maillard F."/>
            <person name="Murat C."/>
            <person name="Nolan M."/>
            <person name="Ohm R.A."/>
            <person name="Pangilinan J."/>
            <person name="Pereira M.F."/>
            <person name="Perotto S."/>
            <person name="Peter M."/>
            <person name="Pfister S."/>
            <person name="Riley R."/>
            <person name="Sitrit Y."/>
            <person name="Stielow J.B."/>
            <person name="Szollosi G."/>
            <person name="Zifcakova L."/>
            <person name="Stursova M."/>
            <person name="Spatafora J.W."/>
            <person name="Tedersoo L."/>
            <person name="Vaario L.M."/>
            <person name="Yamada A."/>
            <person name="Yan M."/>
            <person name="Wang P."/>
            <person name="Xu J."/>
            <person name="Bruns T."/>
            <person name="Baldrian P."/>
            <person name="Vilgalys R."/>
            <person name="Dunand C."/>
            <person name="Henrissat B."/>
            <person name="Grigoriev I.V."/>
            <person name="Hibbett D."/>
            <person name="Nagy L.G."/>
            <person name="Martin F.M."/>
        </authorList>
    </citation>
    <scope>NUCLEOTIDE SEQUENCE</scope>
    <source>
        <strain evidence="1">UH-Tt-Lm1</strain>
    </source>
</reference>
<dbReference type="Proteomes" id="UP000736335">
    <property type="component" value="Unassembled WGS sequence"/>
</dbReference>
<gene>
    <name evidence="1" type="ORF">BJ322DRAFT_346358</name>
</gene>
<dbReference type="AlphaFoldDB" id="A0A9P6L2L6"/>
<protein>
    <submittedName>
        <fullName evidence="1">Uncharacterized protein</fullName>
    </submittedName>
</protein>
<reference evidence="1" key="2">
    <citation type="submission" date="2020-11" db="EMBL/GenBank/DDBJ databases">
        <authorList>
            <consortium name="DOE Joint Genome Institute"/>
            <person name="Kuo A."/>
            <person name="Miyauchi S."/>
            <person name="Kiss E."/>
            <person name="Drula E."/>
            <person name="Kohler A."/>
            <person name="Sanchez-Garcia M."/>
            <person name="Andreopoulos B."/>
            <person name="Barry K.W."/>
            <person name="Bonito G."/>
            <person name="Buee M."/>
            <person name="Carver A."/>
            <person name="Chen C."/>
            <person name="Cichocki N."/>
            <person name="Clum A."/>
            <person name="Culley D."/>
            <person name="Crous P.W."/>
            <person name="Fauchery L."/>
            <person name="Girlanda M."/>
            <person name="Hayes R."/>
            <person name="Keri Z."/>
            <person name="Labutti K."/>
            <person name="Lipzen A."/>
            <person name="Lombard V."/>
            <person name="Magnuson J."/>
            <person name="Maillard F."/>
            <person name="Morin E."/>
            <person name="Murat C."/>
            <person name="Nolan M."/>
            <person name="Ohm R."/>
            <person name="Pangilinan J."/>
            <person name="Pereira M."/>
            <person name="Perotto S."/>
            <person name="Peter M."/>
            <person name="Riley R."/>
            <person name="Sitrit Y."/>
            <person name="Stielow B."/>
            <person name="Szollosi G."/>
            <person name="Zifcakova L."/>
            <person name="Stursova M."/>
            <person name="Spatafora J.W."/>
            <person name="Tedersoo L."/>
            <person name="Vaario L.-M."/>
            <person name="Yamada A."/>
            <person name="Yan M."/>
            <person name="Wang P."/>
            <person name="Xu J."/>
            <person name="Bruns T."/>
            <person name="Baldrian P."/>
            <person name="Vilgalys R."/>
            <person name="Henrissat B."/>
            <person name="Grigoriev I.V."/>
            <person name="Hibbett D."/>
            <person name="Nagy L.G."/>
            <person name="Martin F.M."/>
        </authorList>
    </citation>
    <scope>NUCLEOTIDE SEQUENCE</scope>
    <source>
        <strain evidence="1">UH-Tt-Lm1</strain>
    </source>
</reference>
<sequence length="160" mass="18235">MRRFLRPSFLFADISSLFDKRSLRHHREAKSYLQGYSHSPCRFCCFCGLGFAYFYVFFHKQDPDTVGWSLLEEARCRESMWGGPCTCTTLGLPARTILSSILPARLPASVFAIRYLWGTVRPAFHLLFVLSTIERDDIEIPCTKNLPTGLSAELSEITAD</sequence>